<proteinExistence type="inferred from homology"/>
<dbReference type="Pfam" id="PF14382">
    <property type="entry name" value="ECR1_N"/>
    <property type="match status" value="1"/>
</dbReference>
<dbReference type="InterPro" id="IPR025721">
    <property type="entry name" value="Exosome_cplx_N_dom"/>
</dbReference>
<dbReference type="GO" id="GO:0000178">
    <property type="term" value="C:exosome (RNase complex)"/>
    <property type="evidence" value="ECO:0007669"/>
    <property type="project" value="UniProtKB-KW"/>
</dbReference>
<dbReference type="EMBL" id="CP029289">
    <property type="protein sequence ID" value="AWR94859.1"/>
    <property type="molecule type" value="Genomic_DNA"/>
</dbReference>
<dbReference type="SMART" id="SM00316">
    <property type="entry name" value="S1"/>
    <property type="match status" value="1"/>
</dbReference>
<dbReference type="PANTHER" id="PTHR12686:SF8">
    <property type="entry name" value="EXOSOME COMPLEX COMPONENT CSL4"/>
    <property type="match status" value="1"/>
</dbReference>
<evidence type="ECO:0000313" key="4">
    <source>
        <dbReference type="EMBL" id="AWR94859.1"/>
    </source>
</evidence>
<dbReference type="GO" id="GO:0006396">
    <property type="term" value="P:RNA processing"/>
    <property type="evidence" value="ECO:0007669"/>
    <property type="project" value="InterPro"/>
</dbReference>
<evidence type="ECO:0000256" key="2">
    <source>
        <dbReference type="HAMAP-Rule" id="MF_00975"/>
    </source>
</evidence>
<dbReference type="NCBIfam" id="NF034126">
    <property type="entry name" value="PRK09521.1"/>
    <property type="match status" value="1"/>
</dbReference>
<dbReference type="GO" id="GO:0003676">
    <property type="term" value="F:nucleic acid binding"/>
    <property type="evidence" value="ECO:0007669"/>
    <property type="project" value="InterPro"/>
</dbReference>
<comment type="subunit">
    <text evidence="2">Component of the archaeal exosome complex. Forms a trimer of Rrp4 and/or Csl4 subunits. The trimer associates with an hexameric ring-like arrangement composed of 3 Rrp41-Rrp42 heterodimers. Interacts with DnaG.</text>
</comment>
<comment type="function">
    <text evidence="2">Non-catalytic component of the exosome, which is a complex involved in RNA degradation. Increases the RNA binding and the efficiency of RNA degradation. Helpful for the interaction of the exosome with A-poor RNAs.</text>
</comment>
<dbReference type="InterPro" id="IPR039771">
    <property type="entry name" value="Csl4"/>
</dbReference>
<feature type="binding site" evidence="2">
    <location>
        <position position="154"/>
    </location>
    <ligand>
        <name>Zn(2+)</name>
        <dbReference type="ChEBI" id="CHEBI:29105"/>
    </ligand>
</feature>
<dbReference type="Gene3D" id="2.40.50.100">
    <property type="match status" value="1"/>
</dbReference>
<dbReference type="PANTHER" id="PTHR12686">
    <property type="entry name" value="3'-5' EXORIBONUCLEASE CSL4-RELATED"/>
    <property type="match status" value="1"/>
</dbReference>
<feature type="binding site" evidence="2">
    <location>
        <position position="171"/>
    </location>
    <ligand>
        <name>Zn(2+)</name>
        <dbReference type="ChEBI" id="CHEBI:29105"/>
    </ligand>
</feature>
<keyword evidence="2" id="KW-0479">Metal-binding</keyword>
<feature type="binding site" evidence="2">
    <location>
        <position position="168"/>
    </location>
    <ligand>
        <name>Zn(2+)</name>
        <dbReference type="ChEBI" id="CHEBI:29105"/>
    </ligand>
</feature>
<dbReference type="Gene3D" id="2.40.50.140">
    <property type="entry name" value="Nucleic acid-binding proteins"/>
    <property type="match status" value="1"/>
</dbReference>
<dbReference type="GO" id="GO:0008270">
    <property type="term" value="F:zinc ion binding"/>
    <property type="evidence" value="ECO:0007669"/>
    <property type="project" value="UniProtKB-UniRule"/>
</dbReference>
<dbReference type="Gene3D" id="2.20.70.10">
    <property type="match status" value="1"/>
</dbReference>
<dbReference type="AlphaFoldDB" id="A0A2U9IFR8"/>
<evidence type="ECO:0000313" key="5">
    <source>
        <dbReference type="Proteomes" id="UP000248044"/>
    </source>
</evidence>
<dbReference type="InterPro" id="IPR003029">
    <property type="entry name" value="S1_domain"/>
</dbReference>
<keyword evidence="1 2" id="KW-0271">Exosome</keyword>
<name>A0A2U9IFR8_9CREN</name>
<evidence type="ECO:0000256" key="1">
    <source>
        <dbReference type="ARBA" id="ARBA00022835"/>
    </source>
</evidence>
<organism evidence="4 5">
    <name type="scientific">Acidianus brierleyi</name>
    <dbReference type="NCBI Taxonomy" id="41673"/>
    <lineage>
        <taxon>Archaea</taxon>
        <taxon>Thermoproteota</taxon>
        <taxon>Thermoprotei</taxon>
        <taxon>Sulfolobales</taxon>
        <taxon>Sulfolobaceae</taxon>
        <taxon>Acidianus</taxon>
    </lineage>
</organism>
<comment type="similarity">
    <text evidence="2">Belongs to the CSL4 family.</text>
</comment>
<evidence type="ECO:0000259" key="3">
    <source>
        <dbReference type="PROSITE" id="PS50126"/>
    </source>
</evidence>
<dbReference type="GO" id="GO:0005737">
    <property type="term" value="C:cytoplasm"/>
    <property type="evidence" value="ECO:0007669"/>
    <property type="project" value="UniProtKB-SubCell"/>
</dbReference>
<gene>
    <name evidence="2" type="primary">csl4</name>
    <name evidence="4" type="ORF">DFR85_09865</name>
</gene>
<protein>
    <recommendedName>
        <fullName evidence="2">Exosome complex component Csl4</fullName>
    </recommendedName>
</protein>
<dbReference type="KEGG" id="abri:DFR85_09865"/>
<accession>A0A2U9IFR8</accession>
<dbReference type="RefSeq" id="WP_110270740.1">
    <property type="nucleotide sequence ID" value="NZ_CP029289.2"/>
</dbReference>
<keyword evidence="5" id="KW-1185">Reference proteome</keyword>
<comment type="subcellular location">
    <subcellularLocation>
        <location evidence="2">Cytoplasm</location>
    </subcellularLocation>
</comment>
<feature type="binding site" evidence="2">
    <location>
        <position position="151"/>
    </location>
    <ligand>
        <name>Zn(2+)</name>
        <dbReference type="ChEBI" id="CHEBI:29105"/>
    </ligand>
</feature>
<dbReference type="OrthoDB" id="6768at2157"/>
<dbReference type="GeneID" id="36832463"/>
<sequence>MRGQGDFVYPGEEIAVIEEFSAGENTYEDNGQVRASSLGKVFYDMINRRSNILSVKRPILLNLKKAKYVYGTVTLVKEDSATVSINSIEERFISPSITGYLHISQISNKYLEKITDGIKLGDIIKARPLSISIPLPLTLKGKDLGVVLAQCSICGTLMIKTDEEHLKCPNCGNIEKRKLGNYAVKKVGN</sequence>
<dbReference type="InterPro" id="IPR012340">
    <property type="entry name" value="NA-bd_OB-fold"/>
</dbReference>
<dbReference type="SUPFAM" id="SSF50249">
    <property type="entry name" value="Nucleic acid-binding proteins"/>
    <property type="match status" value="1"/>
</dbReference>
<feature type="domain" description="S1 motif" evidence="3">
    <location>
        <begin position="66"/>
        <end position="142"/>
    </location>
</feature>
<dbReference type="SUPFAM" id="SSF110324">
    <property type="entry name" value="Ribosomal L27 protein-like"/>
    <property type="match status" value="1"/>
</dbReference>
<reference evidence="4 5" key="1">
    <citation type="submission" date="2018-05" db="EMBL/GenBank/DDBJ databases">
        <title>Complete Genome Sequences of Extremely Thermoacidophilic, Metal-Mobilizing Type-Strain Members of the Archaeal Family Sulfolobaceae: Acidianus brierleyi DSM-1651T, Acidianus sulfidivorans DSM-18786T, Metallosphaera hakonensis DSM-7519T, and Metallosphaera prunae DSM-10039T.</title>
        <authorList>
            <person name="Counts J.A."/>
            <person name="Kelly R.M."/>
        </authorList>
    </citation>
    <scope>NUCLEOTIDE SEQUENCE [LARGE SCALE GENOMIC DNA]</scope>
    <source>
        <strain evidence="4 5">DSM 1651</strain>
    </source>
</reference>
<keyword evidence="2" id="KW-0862">Zinc</keyword>
<dbReference type="Proteomes" id="UP000248044">
    <property type="component" value="Chromosome"/>
</dbReference>
<dbReference type="InterPro" id="IPR030850">
    <property type="entry name" value="Exosome_Csl4_arc"/>
</dbReference>
<keyword evidence="2" id="KW-0963">Cytoplasm</keyword>
<dbReference type="PROSITE" id="PS50126">
    <property type="entry name" value="S1"/>
    <property type="match status" value="1"/>
</dbReference>
<dbReference type="GO" id="GO:0006401">
    <property type="term" value="P:RNA catabolic process"/>
    <property type="evidence" value="ECO:0007669"/>
    <property type="project" value="UniProtKB-UniRule"/>
</dbReference>
<dbReference type="HAMAP" id="MF_00975">
    <property type="entry name" value="Exosome_Csl4"/>
    <property type="match status" value="1"/>
</dbReference>